<feature type="binding site" evidence="12 16">
    <location>
        <position position="356"/>
    </location>
    <ligand>
        <name>substrate</name>
    </ligand>
</feature>
<evidence type="ECO:0000256" key="2">
    <source>
        <dbReference type="ARBA" id="ARBA00004940"/>
    </source>
</evidence>
<feature type="binding site" evidence="12 17">
    <location>
        <position position="258"/>
    </location>
    <ligand>
        <name>Zn(2+)</name>
        <dbReference type="ChEBI" id="CHEBI:29105"/>
    </ligand>
</feature>
<dbReference type="UniPathway" id="UPA00031">
    <property type="reaction ID" value="UER00014"/>
</dbReference>
<dbReference type="GO" id="GO:0005829">
    <property type="term" value="C:cytosol"/>
    <property type="evidence" value="ECO:0007669"/>
    <property type="project" value="TreeGrafter"/>
</dbReference>
<proteinExistence type="inferred from homology"/>
<dbReference type="RefSeq" id="WP_094998710.1">
    <property type="nucleotide sequence ID" value="NZ_BMJL01000008.1"/>
</dbReference>
<dbReference type="GO" id="GO:0000105">
    <property type="term" value="P:L-histidine biosynthetic process"/>
    <property type="evidence" value="ECO:0007669"/>
    <property type="project" value="UniProtKB-UniRule"/>
</dbReference>
<dbReference type="GO" id="GO:0051287">
    <property type="term" value="F:NAD binding"/>
    <property type="evidence" value="ECO:0007669"/>
    <property type="project" value="InterPro"/>
</dbReference>
<evidence type="ECO:0000256" key="15">
    <source>
        <dbReference type="PIRSR" id="PIRSR000099-2"/>
    </source>
</evidence>
<dbReference type="AlphaFoldDB" id="A0A223VA35"/>
<evidence type="ECO:0000256" key="11">
    <source>
        <dbReference type="ARBA" id="ARBA00049489"/>
    </source>
</evidence>
<evidence type="ECO:0000256" key="18">
    <source>
        <dbReference type="RuleBase" id="RU004175"/>
    </source>
</evidence>
<keyword evidence="8 12" id="KW-0560">Oxidoreductase</keyword>
<evidence type="ECO:0000256" key="7">
    <source>
        <dbReference type="ARBA" id="ARBA00022833"/>
    </source>
</evidence>
<evidence type="ECO:0000256" key="9">
    <source>
        <dbReference type="ARBA" id="ARBA00023027"/>
    </source>
</evidence>
<gene>
    <name evidence="12 19" type="primary">hisD</name>
    <name evidence="19" type="ORF">CJ263_18990</name>
</gene>
<evidence type="ECO:0000256" key="14">
    <source>
        <dbReference type="PIRSR" id="PIRSR000099-1"/>
    </source>
</evidence>
<evidence type="ECO:0000256" key="6">
    <source>
        <dbReference type="ARBA" id="ARBA00022723"/>
    </source>
</evidence>
<accession>A0A223VA35</accession>
<feature type="binding site" evidence="12 17">
    <location>
        <position position="415"/>
    </location>
    <ligand>
        <name>Zn(2+)</name>
        <dbReference type="ChEBI" id="CHEBI:29105"/>
    </ligand>
</feature>
<dbReference type="KEGG" id="marb:CJ263_18990"/>
<dbReference type="GO" id="GO:0004399">
    <property type="term" value="F:histidinol dehydrogenase activity"/>
    <property type="evidence" value="ECO:0007669"/>
    <property type="project" value="UniProtKB-UniRule"/>
</dbReference>
<feature type="active site" description="Proton acceptor" evidence="12 14">
    <location>
        <position position="323"/>
    </location>
</feature>
<keyword evidence="6 12" id="KW-0479">Metal-binding</keyword>
<dbReference type="PANTHER" id="PTHR21256:SF2">
    <property type="entry name" value="HISTIDINE BIOSYNTHESIS TRIFUNCTIONAL PROTEIN"/>
    <property type="match status" value="1"/>
</dbReference>
<evidence type="ECO:0000313" key="20">
    <source>
        <dbReference type="Proteomes" id="UP000215244"/>
    </source>
</evidence>
<feature type="binding site" evidence="12 15">
    <location>
        <position position="186"/>
    </location>
    <ligand>
        <name>NAD(+)</name>
        <dbReference type="ChEBI" id="CHEBI:57540"/>
    </ligand>
</feature>
<feature type="binding site" evidence="12 16">
    <location>
        <position position="410"/>
    </location>
    <ligand>
        <name>substrate</name>
    </ligand>
</feature>
<feature type="binding site" evidence="12 16">
    <location>
        <position position="415"/>
    </location>
    <ligand>
        <name>substrate</name>
    </ligand>
</feature>
<keyword evidence="20" id="KW-1185">Reference proteome</keyword>
<comment type="catalytic activity">
    <reaction evidence="11 12">
        <text>L-histidinol + 2 NAD(+) + H2O = L-histidine + 2 NADH + 3 H(+)</text>
        <dbReference type="Rhea" id="RHEA:20641"/>
        <dbReference type="ChEBI" id="CHEBI:15377"/>
        <dbReference type="ChEBI" id="CHEBI:15378"/>
        <dbReference type="ChEBI" id="CHEBI:57540"/>
        <dbReference type="ChEBI" id="CHEBI:57595"/>
        <dbReference type="ChEBI" id="CHEBI:57699"/>
        <dbReference type="ChEBI" id="CHEBI:57945"/>
        <dbReference type="EC" id="1.1.1.23"/>
    </reaction>
</comment>
<evidence type="ECO:0000256" key="8">
    <source>
        <dbReference type="ARBA" id="ARBA00023002"/>
    </source>
</evidence>
<name>A0A223VA35_9FLAO</name>
<keyword evidence="5 12" id="KW-0028">Amino-acid biosynthesis</keyword>
<dbReference type="OrthoDB" id="9805269at2"/>
<feature type="binding site" evidence="12 16">
    <location>
        <position position="258"/>
    </location>
    <ligand>
        <name>substrate</name>
    </ligand>
</feature>
<feature type="binding site" evidence="12 15">
    <location>
        <position position="209"/>
    </location>
    <ligand>
        <name>NAD(+)</name>
        <dbReference type="ChEBI" id="CHEBI:57540"/>
    </ligand>
</feature>
<dbReference type="SUPFAM" id="SSF53720">
    <property type="entry name" value="ALDH-like"/>
    <property type="match status" value="1"/>
</dbReference>
<dbReference type="Gene3D" id="3.40.50.1980">
    <property type="entry name" value="Nitrogenase molybdenum iron protein domain"/>
    <property type="match status" value="2"/>
</dbReference>
<dbReference type="Pfam" id="PF00815">
    <property type="entry name" value="Histidinol_dh"/>
    <property type="match status" value="1"/>
</dbReference>
<dbReference type="PRINTS" id="PR00083">
    <property type="entry name" value="HOLDHDRGNASE"/>
</dbReference>
<organism evidence="19 20">
    <name type="scientific">Maribacter cobaltidurans</name>
    <dbReference type="NCBI Taxonomy" id="1178778"/>
    <lineage>
        <taxon>Bacteria</taxon>
        <taxon>Pseudomonadati</taxon>
        <taxon>Bacteroidota</taxon>
        <taxon>Flavobacteriia</taxon>
        <taxon>Flavobacteriales</taxon>
        <taxon>Flavobacteriaceae</taxon>
        <taxon>Maribacter</taxon>
    </lineage>
</organism>
<evidence type="ECO:0000256" key="16">
    <source>
        <dbReference type="PIRSR" id="PIRSR000099-3"/>
    </source>
</evidence>
<dbReference type="HAMAP" id="MF_01024">
    <property type="entry name" value="HisD"/>
    <property type="match status" value="1"/>
</dbReference>
<comment type="pathway">
    <text evidence="2 12">Amino-acid biosynthesis; L-histidine biosynthesis; L-histidine from 5-phospho-alpha-D-ribose 1-diphosphate: step 9/9.</text>
</comment>
<evidence type="ECO:0000313" key="19">
    <source>
        <dbReference type="EMBL" id="ASV32137.1"/>
    </source>
</evidence>
<dbReference type="Gene3D" id="1.20.5.1300">
    <property type="match status" value="1"/>
</dbReference>
<keyword evidence="9 12" id="KW-0520">NAD</keyword>
<evidence type="ECO:0000256" key="17">
    <source>
        <dbReference type="PIRSR" id="PIRSR000099-4"/>
    </source>
</evidence>
<dbReference type="FunFam" id="3.40.50.1980:FF:000002">
    <property type="entry name" value="Histidinol dehydrogenase, chloroplastic"/>
    <property type="match status" value="1"/>
</dbReference>
<feature type="active site" description="Proton acceptor" evidence="12 14">
    <location>
        <position position="322"/>
    </location>
</feature>
<dbReference type="GO" id="GO:0008270">
    <property type="term" value="F:zinc ion binding"/>
    <property type="evidence" value="ECO:0007669"/>
    <property type="project" value="UniProtKB-UniRule"/>
</dbReference>
<dbReference type="FunFam" id="1.20.5.1300:FF:000002">
    <property type="entry name" value="Histidinol dehydrogenase, chloroplastic"/>
    <property type="match status" value="1"/>
</dbReference>
<dbReference type="PIRSF" id="PIRSF000099">
    <property type="entry name" value="Histidinol_dh"/>
    <property type="match status" value="1"/>
</dbReference>
<feature type="binding site" evidence="12 17">
    <location>
        <position position="255"/>
    </location>
    <ligand>
        <name>Zn(2+)</name>
        <dbReference type="ChEBI" id="CHEBI:29105"/>
    </ligand>
</feature>
<dbReference type="FunFam" id="3.40.50.1980:FF:000001">
    <property type="entry name" value="Histidinol dehydrogenase"/>
    <property type="match status" value="1"/>
</dbReference>
<dbReference type="PROSITE" id="PS00611">
    <property type="entry name" value="HISOL_DEHYDROGENASE"/>
    <property type="match status" value="1"/>
</dbReference>
<feature type="binding site" evidence="12 16">
    <location>
        <position position="323"/>
    </location>
    <ligand>
        <name>substrate</name>
    </ligand>
</feature>
<comment type="similarity">
    <text evidence="3 12 13 18">Belongs to the histidinol dehydrogenase family.</text>
</comment>
<feature type="binding site" evidence="12 15">
    <location>
        <position position="124"/>
    </location>
    <ligand>
        <name>NAD(+)</name>
        <dbReference type="ChEBI" id="CHEBI:57540"/>
    </ligand>
</feature>
<dbReference type="InterPro" id="IPR016161">
    <property type="entry name" value="Ald_DH/histidinol_DH"/>
</dbReference>
<dbReference type="InterPro" id="IPR001692">
    <property type="entry name" value="Histidinol_DH_CS"/>
</dbReference>
<dbReference type="CDD" id="cd06572">
    <property type="entry name" value="Histidinol_dh"/>
    <property type="match status" value="1"/>
</dbReference>
<dbReference type="EMBL" id="CP022957">
    <property type="protein sequence ID" value="ASV32137.1"/>
    <property type="molecule type" value="Genomic_DNA"/>
</dbReference>
<feature type="binding site" evidence="12 16">
    <location>
        <position position="255"/>
    </location>
    <ligand>
        <name>substrate</name>
    </ligand>
</feature>
<evidence type="ECO:0000256" key="13">
    <source>
        <dbReference type="PIRNR" id="PIRNR000099"/>
    </source>
</evidence>
<dbReference type="PANTHER" id="PTHR21256">
    <property type="entry name" value="HISTIDINOL DEHYDROGENASE HDH"/>
    <property type="match status" value="1"/>
</dbReference>
<protein>
    <recommendedName>
        <fullName evidence="4 12">Histidinol dehydrogenase</fullName>
        <shortName evidence="12">HDH</shortName>
        <ecNumber evidence="4 12">1.1.1.23</ecNumber>
    </recommendedName>
</protein>
<evidence type="ECO:0000256" key="12">
    <source>
        <dbReference type="HAMAP-Rule" id="MF_01024"/>
    </source>
</evidence>
<evidence type="ECO:0000256" key="5">
    <source>
        <dbReference type="ARBA" id="ARBA00022605"/>
    </source>
</evidence>
<reference evidence="19 20" key="1">
    <citation type="submission" date="2017-08" db="EMBL/GenBank/DDBJ databases">
        <title>The complete genome sequence of Maribacter sp. B1, isolated from deep-sea sediment.</title>
        <authorList>
            <person name="Wu Y.-H."/>
            <person name="Cheng H."/>
            <person name="Xu X.-W."/>
        </authorList>
    </citation>
    <scope>NUCLEOTIDE SEQUENCE [LARGE SCALE GENOMIC DNA]</scope>
    <source>
        <strain evidence="19 20">B1</strain>
    </source>
</reference>
<keyword evidence="10 12" id="KW-0368">Histidine biosynthesis</keyword>
<dbReference type="EC" id="1.1.1.23" evidence="4 12"/>
<feature type="binding site" evidence="12 17">
    <location>
        <position position="356"/>
    </location>
    <ligand>
        <name>Zn(2+)</name>
        <dbReference type="ChEBI" id="CHEBI:29105"/>
    </ligand>
</feature>
<evidence type="ECO:0000256" key="4">
    <source>
        <dbReference type="ARBA" id="ARBA00012965"/>
    </source>
</evidence>
<dbReference type="NCBIfam" id="TIGR00069">
    <property type="entry name" value="hisD"/>
    <property type="match status" value="1"/>
</dbReference>
<evidence type="ECO:0000256" key="1">
    <source>
        <dbReference type="ARBA" id="ARBA00003850"/>
    </source>
</evidence>
<dbReference type="InterPro" id="IPR012131">
    <property type="entry name" value="Hstdl_DH"/>
</dbReference>
<feature type="binding site" evidence="12 16">
    <location>
        <position position="233"/>
    </location>
    <ligand>
        <name>substrate</name>
    </ligand>
</feature>
<evidence type="ECO:0000256" key="10">
    <source>
        <dbReference type="ARBA" id="ARBA00023102"/>
    </source>
</evidence>
<keyword evidence="7 12" id="KW-0862">Zinc</keyword>
<evidence type="ECO:0000256" key="3">
    <source>
        <dbReference type="ARBA" id="ARBA00010178"/>
    </source>
</evidence>
<sequence length="437" mass="47817">MNKIYNPSRESWSTILKRPTQTVSDIEDIVDTVFTEVKKGGDSILKTYTEKFDGVSLDALRVTKEEVNQASLYVLEELKKAIQLAKRNIEEFHKAQKTERVFVTTAPGVDCWQEKRPIQKVGLYIPGGTAPLFSTILMLAIPAKLAGCKEIVLCTPPNKEGKVNPAILYTAALCGVTKIFKVGGIQAIAGMTFGTESVPQVYKIFGPGNQYVTVAKQIATKYGVAIDMPAGPSELLVFADDSANPVFVASDLLSQAEHGVDSQVILVSTSKELLDKVEVEVEIQLEDLPRKEIAKKAIENSKLIYVNDKKYAVDLINEYGPEHYIICAEDEDFFIENVENAGSVFIGNYTPESAGDYASGTNHTLPTNGYAKQYSGVNLDSFMKSMTFQKITPDGIQNIGKAIELMAEAEGLQAHKNAVTLRLNEITKAISSEVGKS</sequence>
<dbReference type="InterPro" id="IPR022695">
    <property type="entry name" value="Histidinol_DH_monofunct"/>
</dbReference>
<dbReference type="Proteomes" id="UP000215244">
    <property type="component" value="Chromosome"/>
</dbReference>
<comment type="function">
    <text evidence="1 12">Catalyzes the sequential NAD-dependent oxidations of L-histidinol to L-histidinaldehyde and then to L-histidine.</text>
</comment>
<comment type="cofactor">
    <cofactor evidence="12 17">
        <name>Zn(2+)</name>
        <dbReference type="ChEBI" id="CHEBI:29105"/>
    </cofactor>
    <text evidence="12 17">Binds 1 zinc ion per subunit.</text>
</comment>